<evidence type="ECO:0000313" key="2">
    <source>
        <dbReference type="EMBL" id="SHL38857.1"/>
    </source>
</evidence>
<dbReference type="STRING" id="310782.SAMN05216499_10412"/>
<dbReference type="InterPro" id="IPR013022">
    <property type="entry name" value="Xyl_isomerase-like_TIM-brl"/>
</dbReference>
<feature type="domain" description="Xylose isomerase-like TIM barrel" evidence="1">
    <location>
        <begin position="26"/>
        <end position="213"/>
    </location>
</feature>
<dbReference type="AlphaFoldDB" id="A0A1M7A7Y9"/>
<dbReference type="InterPro" id="IPR050312">
    <property type="entry name" value="IolE/XylAMocC-like"/>
</dbReference>
<dbReference type="Proteomes" id="UP000184111">
    <property type="component" value="Unassembled WGS sequence"/>
</dbReference>
<dbReference type="SUPFAM" id="SSF51658">
    <property type="entry name" value="Xylose isomerase-like"/>
    <property type="match status" value="1"/>
</dbReference>
<sequence>MATPLSIQLYTLRDQIAADRDGTLTRLAEIGYRSVEPYDPTADPAGFRKTADELGLSVTSTHAYALFSKDAGEVFDAVGTIGTDLAIIPGGIEHEEFTTRDGLRRVADRLNGFAAKAAEHGMRIGYHNHWWEIEPRFEGRTALEELAGLLAPEVFLEVDTYWAAVGGADVPELLRSLGDRVLALHVKDGPGVKGEPHTAVGQGTIDVPSILAAAPEAVRIVELDTCAGDVFEAVAGSHAYLTALEGRS</sequence>
<dbReference type="Pfam" id="PF01261">
    <property type="entry name" value="AP_endonuc_2"/>
    <property type="match status" value="1"/>
</dbReference>
<name>A0A1M7A7Y9_9ACTN</name>
<evidence type="ECO:0000259" key="1">
    <source>
        <dbReference type="Pfam" id="PF01261"/>
    </source>
</evidence>
<protein>
    <submittedName>
        <fullName evidence="2">Sugar phosphate isomerase/epimerase</fullName>
    </submittedName>
</protein>
<dbReference type="InterPro" id="IPR036237">
    <property type="entry name" value="Xyl_isomerase-like_sf"/>
</dbReference>
<dbReference type="RefSeq" id="WP_073495516.1">
    <property type="nucleotide sequence ID" value="NZ_FRBI01000004.1"/>
</dbReference>
<accession>A0A1M7A7Y9</accession>
<gene>
    <name evidence="2" type="ORF">SAMN05216499_10412</name>
</gene>
<dbReference type="GO" id="GO:0016853">
    <property type="term" value="F:isomerase activity"/>
    <property type="evidence" value="ECO:0007669"/>
    <property type="project" value="UniProtKB-KW"/>
</dbReference>
<dbReference type="PANTHER" id="PTHR12110:SF41">
    <property type="entry name" value="INOSOSE DEHYDRATASE"/>
    <property type="match status" value="1"/>
</dbReference>
<proteinExistence type="predicted"/>
<keyword evidence="3" id="KW-1185">Reference proteome</keyword>
<reference evidence="2 3" key="1">
    <citation type="submission" date="2016-11" db="EMBL/GenBank/DDBJ databases">
        <authorList>
            <person name="Jaros S."/>
            <person name="Januszkiewicz K."/>
            <person name="Wedrychowicz H."/>
        </authorList>
    </citation>
    <scope>NUCLEOTIDE SEQUENCE [LARGE SCALE GENOMIC DNA]</scope>
    <source>
        <strain evidence="2 3">CGMCC 4.2025</strain>
    </source>
</reference>
<dbReference type="EMBL" id="FRBI01000004">
    <property type="protein sequence ID" value="SHL38857.1"/>
    <property type="molecule type" value="Genomic_DNA"/>
</dbReference>
<keyword evidence="2" id="KW-0413">Isomerase</keyword>
<dbReference type="OrthoDB" id="5182842at2"/>
<evidence type="ECO:0000313" key="3">
    <source>
        <dbReference type="Proteomes" id="UP000184111"/>
    </source>
</evidence>
<dbReference type="Gene3D" id="3.20.20.150">
    <property type="entry name" value="Divalent-metal-dependent TIM barrel enzymes"/>
    <property type="match status" value="1"/>
</dbReference>
<organism evidence="2 3">
    <name type="scientific">Actinacidiphila paucisporea</name>
    <dbReference type="NCBI Taxonomy" id="310782"/>
    <lineage>
        <taxon>Bacteria</taxon>
        <taxon>Bacillati</taxon>
        <taxon>Actinomycetota</taxon>
        <taxon>Actinomycetes</taxon>
        <taxon>Kitasatosporales</taxon>
        <taxon>Streptomycetaceae</taxon>
        <taxon>Actinacidiphila</taxon>
    </lineage>
</organism>
<dbReference type="PANTHER" id="PTHR12110">
    <property type="entry name" value="HYDROXYPYRUVATE ISOMERASE"/>
    <property type="match status" value="1"/>
</dbReference>